<evidence type="ECO:0000313" key="1">
    <source>
        <dbReference type="EMBL" id="DAE92050.1"/>
    </source>
</evidence>
<accession>A0A8S5RRT0</accession>
<dbReference type="EMBL" id="BK057793">
    <property type="protein sequence ID" value="DAE92050.1"/>
    <property type="molecule type" value="Genomic_DNA"/>
</dbReference>
<organism evidence="1">
    <name type="scientific">Siphoviridae sp. ctKy93</name>
    <dbReference type="NCBI Taxonomy" id="2827569"/>
    <lineage>
        <taxon>Viruses</taxon>
        <taxon>Duplodnaviria</taxon>
        <taxon>Heunggongvirae</taxon>
        <taxon>Uroviricota</taxon>
        <taxon>Caudoviricetes</taxon>
    </lineage>
</organism>
<name>A0A8S5RRT0_9CAUD</name>
<sequence>MMAEFFAQRVVLGKTEFKNVPESLKADVAKILIDQGLEDFVPDEYKVKE</sequence>
<protein>
    <submittedName>
        <fullName evidence="1">Uncharacterized protein</fullName>
    </submittedName>
</protein>
<proteinExistence type="predicted"/>
<reference evidence="1" key="1">
    <citation type="journal article" date="2021" name="Proc. Natl. Acad. Sci. U.S.A.">
        <title>A Catalog of Tens of Thousands of Viruses from Human Metagenomes Reveals Hidden Associations with Chronic Diseases.</title>
        <authorList>
            <person name="Tisza M.J."/>
            <person name="Buck C.B."/>
        </authorList>
    </citation>
    <scope>NUCLEOTIDE SEQUENCE</scope>
    <source>
        <strain evidence="1">CtKy93</strain>
    </source>
</reference>